<evidence type="ECO:0000313" key="2">
    <source>
        <dbReference type="EMBL" id="KAL3775104.1"/>
    </source>
</evidence>
<name>A0ABD3NG95_9STRA</name>
<evidence type="ECO:0000313" key="3">
    <source>
        <dbReference type="Proteomes" id="UP001530400"/>
    </source>
</evidence>
<organism evidence="2 3">
    <name type="scientific">Cyclotella atomus</name>
    <dbReference type="NCBI Taxonomy" id="382360"/>
    <lineage>
        <taxon>Eukaryota</taxon>
        <taxon>Sar</taxon>
        <taxon>Stramenopiles</taxon>
        <taxon>Ochrophyta</taxon>
        <taxon>Bacillariophyta</taxon>
        <taxon>Coscinodiscophyceae</taxon>
        <taxon>Thalassiosirophycidae</taxon>
        <taxon>Stephanodiscales</taxon>
        <taxon>Stephanodiscaceae</taxon>
        <taxon>Cyclotella</taxon>
    </lineage>
</organism>
<sequence length="42" mass="4454">MAICDGGGGALGHPIEWIPWGKTQLCIYCGVEVCSEEGWSSL</sequence>
<dbReference type="EMBL" id="JALLPJ020001167">
    <property type="protein sequence ID" value="KAL3775104.1"/>
    <property type="molecule type" value="Genomic_DNA"/>
</dbReference>
<gene>
    <name evidence="2" type="ORF">ACHAWO_000784</name>
</gene>
<proteinExistence type="predicted"/>
<feature type="non-terminal residue" evidence="2">
    <location>
        <position position="42"/>
    </location>
</feature>
<dbReference type="Gene3D" id="2.60.260.40">
    <property type="entry name" value="q5lls5 like domains"/>
    <property type="match status" value="1"/>
</dbReference>
<reference evidence="2 3" key="1">
    <citation type="submission" date="2024-10" db="EMBL/GenBank/DDBJ databases">
        <title>Updated reference genomes for cyclostephanoid diatoms.</title>
        <authorList>
            <person name="Roberts W.R."/>
            <person name="Alverson A.J."/>
        </authorList>
    </citation>
    <scope>NUCLEOTIDE SEQUENCE [LARGE SCALE GENOMIC DNA]</scope>
    <source>
        <strain evidence="2 3">AJA010-31</strain>
    </source>
</reference>
<protein>
    <recommendedName>
        <fullName evidence="1">Zinc finger CHCC-type domain-containing protein</fullName>
    </recommendedName>
</protein>
<dbReference type="Pfam" id="PF10276">
    <property type="entry name" value="zf-CHCC"/>
    <property type="match status" value="1"/>
</dbReference>
<dbReference type="Proteomes" id="UP001530400">
    <property type="component" value="Unassembled WGS sequence"/>
</dbReference>
<feature type="domain" description="Zinc finger CHCC-type" evidence="1">
    <location>
        <begin position="2"/>
        <end position="31"/>
    </location>
</feature>
<accession>A0ABD3NG95</accession>
<comment type="caution">
    <text evidence="2">The sequence shown here is derived from an EMBL/GenBank/DDBJ whole genome shotgun (WGS) entry which is preliminary data.</text>
</comment>
<keyword evidence="3" id="KW-1185">Reference proteome</keyword>
<dbReference type="AlphaFoldDB" id="A0ABD3NG95"/>
<dbReference type="InterPro" id="IPR019401">
    <property type="entry name" value="Znf_CHCC"/>
</dbReference>
<evidence type="ECO:0000259" key="1">
    <source>
        <dbReference type="Pfam" id="PF10276"/>
    </source>
</evidence>